<comment type="caution">
    <text evidence="1">The sequence shown here is derived from an EMBL/GenBank/DDBJ whole genome shotgun (WGS) entry which is preliminary data.</text>
</comment>
<proteinExistence type="predicted"/>
<protein>
    <submittedName>
        <fullName evidence="1">Uncharacterized protein</fullName>
    </submittedName>
</protein>
<accession>A0A7D9I6L0</accession>
<dbReference type="EMBL" id="CACRXK020003185">
    <property type="protein sequence ID" value="CAB3997781.1"/>
    <property type="molecule type" value="Genomic_DNA"/>
</dbReference>
<keyword evidence="2" id="KW-1185">Reference proteome</keyword>
<dbReference type="OrthoDB" id="10011386at2759"/>
<dbReference type="Proteomes" id="UP001152795">
    <property type="component" value="Unassembled WGS sequence"/>
</dbReference>
<evidence type="ECO:0000313" key="2">
    <source>
        <dbReference type="Proteomes" id="UP001152795"/>
    </source>
</evidence>
<organism evidence="1 2">
    <name type="scientific">Paramuricea clavata</name>
    <name type="common">Red gorgonian</name>
    <name type="synonym">Violescent sea-whip</name>
    <dbReference type="NCBI Taxonomy" id="317549"/>
    <lineage>
        <taxon>Eukaryota</taxon>
        <taxon>Metazoa</taxon>
        <taxon>Cnidaria</taxon>
        <taxon>Anthozoa</taxon>
        <taxon>Octocorallia</taxon>
        <taxon>Malacalcyonacea</taxon>
        <taxon>Plexauridae</taxon>
        <taxon>Paramuricea</taxon>
    </lineage>
</organism>
<dbReference type="AlphaFoldDB" id="A0A7D9I6L0"/>
<reference evidence="1" key="1">
    <citation type="submission" date="2020-04" db="EMBL/GenBank/DDBJ databases">
        <authorList>
            <person name="Alioto T."/>
            <person name="Alioto T."/>
            <person name="Gomez Garrido J."/>
        </authorList>
    </citation>
    <scope>NUCLEOTIDE SEQUENCE</scope>
    <source>
        <strain evidence="1">A484AB</strain>
    </source>
</reference>
<name>A0A7D9I6L0_PARCT</name>
<sequence>MSAKAVAQSYWTKELEEELEELGIREKWLFTTNAADRPFSGSEEEAMEFVEKNRSEKLYDHDCYNQCKQKGCGKLYVADGNWKLCYPHCMWKVPVTVPGFGDVNYPTICPSSPEHGHAFCKSHCMMAKAAGYPSELRLFLEAEGCR</sequence>
<gene>
    <name evidence="1" type="ORF">PACLA_8A059686</name>
</gene>
<evidence type="ECO:0000313" key="1">
    <source>
        <dbReference type="EMBL" id="CAB3997781.1"/>
    </source>
</evidence>